<dbReference type="GO" id="GO:0010389">
    <property type="term" value="P:regulation of G2/M transition of mitotic cell cycle"/>
    <property type="evidence" value="ECO:0007669"/>
    <property type="project" value="TreeGrafter"/>
</dbReference>
<dbReference type="OrthoDB" id="10255522at2759"/>
<evidence type="ECO:0000256" key="2">
    <source>
        <dbReference type="SAM" id="MobiDB-lite"/>
    </source>
</evidence>
<evidence type="ECO:0000313" key="4">
    <source>
        <dbReference type="EMBL" id="NXS96621.1"/>
    </source>
</evidence>
<keyword evidence="1" id="KW-0175">Coiled coil</keyword>
<dbReference type="GO" id="GO:0051310">
    <property type="term" value="P:metaphase chromosome alignment"/>
    <property type="evidence" value="ECO:0007669"/>
    <property type="project" value="TreeGrafter"/>
</dbReference>
<evidence type="ECO:0000313" key="5">
    <source>
        <dbReference type="Proteomes" id="UP000550086"/>
    </source>
</evidence>
<feature type="non-terminal residue" evidence="4">
    <location>
        <position position="1"/>
    </location>
</feature>
<dbReference type="GO" id="GO:0070840">
    <property type="term" value="F:dynein complex binding"/>
    <property type="evidence" value="ECO:0007669"/>
    <property type="project" value="TreeGrafter"/>
</dbReference>
<organism evidence="4 5">
    <name type="scientific">Jacana jacana</name>
    <name type="common">Wattled jacana</name>
    <name type="synonym">Parra jacana</name>
    <dbReference type="NCBI Taxonomy" id="54508"/>
    <lineage>
        <taxon>Eukaryota</taxon>
        <taxon>Metazoa</taxon>
        <taxon>Chordata</taxon>
        <taxon>Craniata</taxon>
        <taxon>Vertebrata</taxon>
        <taxon>Euteleostomi</taxon>
        <taxon>Archelosauria</taxon>
        <taxon>Archosauria</taxon>
        <taxon>Dinosauria</taxon>
        <taxon>Saurischia</taxon>
        <taxon>Theropoda</taxon>
        <taxon>Coelurosauria</taxon>
        <taxon>Aves</taxon>
        <taxon>Neognathae</taxon>
        <taxon>Neoaves</taxon>
        <taxon>Charadriiformes</taxon>
        <taxon>Jacanidae</taxon>
        <taxon>Jacana</taxon>
    </lineage>
</organism>
<dbReference type="PANTHER" id="PTHR18874">
    <property type="entry name" value="CMF/LEK/CENP CELL DIVISION-RELATED"/>
    <property type="match status" value="1"/>
</dbReference>
<dbReference type="GO" id="GO:0000278">
    <property type="term" value="P:mitotic cell cycle"/>
    <property type="evidence" value="ECO:0007669"/>
    <property type="project" value="TreeGrafter"/>
</dbReference>
<gene>
    <name evidence="4" type="primary">Cenpf_2</name>
    <name evidence="4" type="ORF">JACJAC_R09553</name>
</gene>
<sequence>MSWVVEEWKEGLSPEVLQKIHELESQAVKLKKEHQQRQFQLEYLEVALQKQKQKVKNEKNEAATLKRENQHLMELCDRLKAKQKISNVLQVKKSQVNIQPGQLNSSKKNIKRPEQELKR</sequence>
<protein>
    <submittedName>
        <fullName evidence="4">CENPF protein</fullName>
    </submittedName>
</protein>
<dbReference type="InterPro" id="IPR018463">
    <property type="entry name" value="Centromere_CenpF_N"/>
</dbReference>
<dbReference type="InterPro" id="IPR043513">
    <property type="entry name" value="Cenp-F"/>
</dbReference>
<feature type="domain" description="Centromere protein Cenp-F N-terminal" evidence="3">
    <location>
        <begin position="1"/>
        <end position="119"/>
    </location>
</feature>
<proteinExistence type="predicted"/>
<dbReference type="PANTHER" id="PTHR18874:SF10">
    <property type="entry name" value="CENTROMERE PROTEIN F"/>
    <property type="match status" value="1"/>
</dbReference>
<feature type="coiled-coil region" evidence="1">
    <location>
        <begin position="41"/>
        <end position="82"/>
    </location>
</feature>
<reference evidence="4 5" key="1">
    <citation type="submission" date="2019-09" db="EMBL/GenBank/DDBJ databases">
        <title>Bird 10,000 Genomes (B10K) Project - Family phase.</title>
        <authorList>
            <person name="Zhang G."/>
        </authorList>
    </citation>
    <scope>NUCLEOTIDE SEQUENCE [LARGE SCALE GENOMIC DNA]</scope>
    <source>
        <strain evidence="4">B10K-DU-002-59</strain>
        <tissue evidence="4">Muscle</tissue>
    </source>
</reference>
<dbReference type="GO" id="GO:0005634">
    <property type="term" value="C:nucleus"/>
    <property type="evidence" value="ECO:0007669"/>
    <property type="project" value="TreeGrafter"/>
</dbReference>
<accession>A0A7L2YPC7</accession>
<feature type="non-terminal residue" evidence="4">
    <location>
        <position position="119"/>
    </location>
</feature>
<evidence type="ECO:0000256" key="1">
    <source>
        <dbReference type="SAM" id="Coils"/>
    </source>
</evidence>
<dbReference type="AlphaFoldDB" id="A0A7L2YPC7"/>
<comment type="caution">
    <text evidence="4">The sequence shown here is derived from an EMBL/GenBank/DDBJ whole genome shotgun (WGS) entry which is preliminary data.</text>
</comment>
<dbReference type="Pfam" id="PF10481">
    <property type="entry name" value="CENP-F_N"/>
    <property type="match status" value="1"/>
</dbReference>
<dbReference type="Proteomes" id="UP000550086">
    <property type="component" value="Unassembled WGS sequence"/>
</dbReference>
<dbReference type="GO" id="GO:0000922">
    <property type="term" value="C:spindle pole"/>
    <property type="evidence" value="ECO:0007669"/>
    <property type="project" value="TreeGrafter"/>
</dbReference>
<feature type="compositionally biased region" description="Polar residues" evidence="2">
    <location>
        <begin position="96"/>
        <end position="107"/>
    </location>
</feature>
<evidence type="ECO:0000259" key="3">
    <source>
        <dbReference type="Pfam" id="PF10481"/>
    </source>
</evidence>
<dbReference type="GO" id="GO:0000775">
    <property type="term" value="C:chromosome, centromeric region"/>
    <property type="evidence" value="ECO:0007669"/>
    <property type="project" value="InterPro"/>
</dbReference>
<dbReference type="EMBL" id="VZTM01018985">
    <property type="protein sequence ID" value="NXS96621.1"/>
    <property type="molecule type" value="Genomic_DNA"/>
</dbReference>
<dbReference type="GO" id="GO:0008017">
    <property type="term" value="F:microtubule binding"/>
    <property type="evidence" value="ECO:0007669"/>
    <property type="project" value="InterPro"/>
</dbReference>
<keyword evidence="5" id="KW-1185">Reference proteome</keyword>
<name>A0A7L2YPC7_JACJC</name>
<feature type="region of interest" description="Disordered" evidence="2">
    <location>
        <begin position="96"/>
        <end position="119"/>
    </location>
</feature>